<dbReference type="EMBL" id="KI658066">
    <property type="protein sequence ID" value="ETN83941.1"/>
    <property type="molecule type" value="Genomic_DNA"/>
</dbReference>
<dbReference type="KEGG" id="nai:NECAME_01734"/>
<evidence type="ECO:0000313" key="2">
    <source>
        <dbReference type="Proteomes" id="UP000053676"/>
    </source>
</evidence>
<gene>
    <name evidence="1" type="ORF">NECAME_01734</name>
</gene>
<protein>
    <submittedName>
        <fullName evidence="1">Uncharacterized protein</fullName>
    </submittedName>
</protein>
<accession>W2TS46</accession>
<sequence>MRVDYETWVRSVVSSAAATSNLAELLGCSTVSSAPEAVLIFCEVEERKSAGFTSRTVDHVGVELDVAQLTLRQRTERKVAWLLRLCFTSTTPSHGRHRIAICLQVSICYGSHEAKFSHCRNPIFFIDFWKGTGLEKSFN</sequence>
<dbReference type="Proteomes" id="UP000053676">
    <property type="component" value="Unassembled WGS sequence"/>
</dbReference>
<evidence type="ECO:0000313" key="1">
    <source>
        <dbReference type="EMBL" id="ETN83941.1"/>
    </source>
</evidence>
<reference evidence="2" key="1">
    <citation type="journal article" date="2014" name="Nat. Genet.">
        <title>Genome of the human hookworm Necator americanus.</title>
        <authorList>
            <person name="Tang Y.T."/>
            <person name="Gao X."/>
            <person name="Rosa B.A."/>
            <person name="Abubucker S."/>
            <person name="Hallsworth-Pepin K."/>
            <person name="Martin J."/>
            <person name="Tyagi R."/>
            <person name="Heizer E."/>
            <person name="Zhang X."/>
            <person name="Bhonagiri-Palsikar V."/>
            <person name="Minx P."/>
            <person name="Warren W.C."/>
            <person name="Wang Q."/>
            <person name="Zhan B."/>
            <person name="Hotez P.J."/>
            <person name="Sternberg P.W."/>
            <person name="Dougall A."/>
            <person name="Gaze S.T."/>
            <person name="Mulvenna J."/>
            <person name="Sotillo J."/>
            <person name="Ranganathan S."/>
            <person name="Rabelo E.M."/>
            <person name="Wilson R.K."/>
            <person name="Felgner P.L."/>
            <person name="Bethony J."/>
            <person name="Hawdon J.M."/>
            <person name="Gasser R.B."/>
            <person name="Loukas A."/>
            <person name="Mitreva M."/>
        </authorList>
    </citation>
    <scope>NUCLEOTIDE SEQUENCE [LARGE SCALE GENOMIC DNA]</scope>
</reference>
<proteinExistence type="predicted"/>
<dbReference type="AlphaFoldDB" id="W2TS46"/>
<name>W2TS46_NECAM</name>
<organism evidence="1 2">
    <name type="scientific">Necator americanus</name>
    <name type="common">Human hookworm</name>
    <dbReference type="NCBI Taxonomy" id="51031"/>
    <lineage>
        <taxon>Eukaryota</taxon>
        <taxon>Metazoa</taxon>
        <taxon>Ecdysozoa</taxon>
        <taxon>Nematoda</taxon>
        <taxon>Chromadorea</taxon>
        <taxon>Rhabditida</taxon>
        <taxon>Rhabditina</taxon>
        <taxon>Rhabditomorpha</taxon>
        <taxon>Strongyloidea</taxon>
        <taxon>Ancylostomatidae</taxon>
        <taxon>Bunostominae</taxon>
        <taxon>Necator</taxon>
    </lineage>
</organism>
<keyword evidence="2" id="KW-1185">Reference proteome</keyword>